<dbReference type="GO" id="GO:0017136">
    <property type="term" value="F:histone deacetylase activity, NAD-dependent"/>
    <property type="evidence" value="ECO:0007669"/>
    <property type="project" value="TreeGrafter"/>
</dbReference>
<dbReference type="Proteomes" id="UP000029733">
    <property type="component" value="Unassembled WGS sequence"/>
</dbReference>
<evidence type="ECO:0000256" key="4">
    <source>
        <dbReference type="PROSITE-ProRule" id="PRU00236"/>
    </source>
</evidence>
<evidence type="ECO:0000313" key="7">
    <source>
        <dbReference type="Proteomes" id="UP000029733"/>
    </source>
</evidence>
<dbReference type="SUPFAM" id="SSF52467">
    <property type="entry name" value="DHS-like NAD/FAD-binding domain"/>
    <property type="match status" value="1"/>
</dbReference>
<keyword evidence="2" id="KW-0808">Transferase</keyword>
<evidence type="ECO:0000259" key="5">
    <source>
        <dbReference type="PROSITE" id="PS50305"/>
    </source>
</evidence>
<evidence type="ECO:0000313" key="6">
    <source>
        <dbReference type="EMBL" id="TLD96345.1"/>
    </source>
</evidence>
<dbReference type="InterPro" id="IPR029035">
    <property type="entry name" value="DHS-like_NAD/FAD-binding_dom"/>
</dbReference>
<dbReference type="InterPro" id="IPR003000">
    <property type="entry name" value="Sirtuin"/>
</dbReference>
<dbReference type="EMBL" id="JRPR02000004">
    <property type="protein sequence ID" value="TLD96345.1"/>
    <property type="molecule type" value="Genomic_DNA"/>
</dbReference>
<dbReference type="Gene3D" id="3.30.1600.10">
    <property type="entry name" value="SIR2/SIRT2 'Small Domain"/>
    <property type="match status" value="1"/>
</dbReference>
<dbReference type="Gene3D" id="3.40.50.1220">
    <property type="entry name" value="TPP-binding domain"/>
    <property type="match status" value="1"/>
</dbReference>
<keyword evidence="3" id="KW-0520">NAD</keyword>
<organism evidence="6 7">
    <name type="scientific">Helicobacter jaachi</name>
    <dbReference type="NCBI Taxonomy" id="1677920"/>
    <lineage>
        <taxon>Bacteria</taxon>
        <taxon>Pseudomonadati</taxon>
        <taxon>Campylobacterota</taxon>
        <taxon>Epsilonproteobacteria</taxon>
        <taxon>Campylobacterales</taxon>
        <taxon>Helicobacteraceae</taxon>
        <taxon>Helicobacter</taxon>
    </lineage>
</organism>
<comment type="caution">
    <text evidence="6">The sequence shown here is derived from an EMBL/GenBank/DDBJ whole genome shotgun (WGS) entry which is preliminary data.</text>
</comment>
<dbReference type="STRING" id="1677920.LS71_04505"/>
<dbReference type="PROSITE" id="PS50305">
    <property type="entry name" value="SIRTUIN"/>
    <property type="match status" value="1"/>
</dbReference>
<feature type="domain" description="Deacetylase sirtuin-type" evidence="5">
    <location>
        <begin position="1"/>
        <end position="239"/>
    </location>
</feature>
<dbReference type="InterPro" id="IPR026590">
    <property type="entry name" value="Ssirtuin_cat_dom"/>
</dbReference>
<evidence type="ECO:0000256" key="3">
    <source>
        <dbReference type="ARBA" id="ARBA00023027"/>
    </source>
</evidence>
<sequence length="241" mass="27111">MPKLVVFSGAGLSAESGLATFRNSNGLWAQYDPMEVCNYENWLDNFALVHRFYNLRRQELAKVQPNAMHKYLATLDKKLKSVEVIHITQNVDDLLERAGARNIMHIHGELTKLICPQCQHVTNIGYNAYTPAPCEQCGYTKVKPKIIFFFEQAPLYAPMYEILSSLSHNDMALVIGTSGNVVDISMLLTYAQRGGKRIGSKILNNLAPSKSITESVFDKIFYKPTTEAIADIDKEILAFFN</sequence>
<evidence type="ECO:0000256" key="1">
    <source>
        <dbReference type="ARBA" id="ARBA00012928"/>
    </source>
</evidence>
<feature type="binding site" evidence="4">
    <location>
        <position position="134"/>
    </location>
    <ligand>
        <name>Zn(2+)</name>
        <dbReference type="ChEBI" id="CHEBI:29105"/>
    </ligand>
</feature>
<feature type="binding site" evidence="4">
    <location>
        <position position="115"/>
    </location>
    <ligand>
        <name>Zn(2+)</name>
        <dbReference type="ChEBI" id="CHEBI:29105"/>
    </ligand>
</feature>
<name>A0A4U8T9D6_9HELI</name>
<keyword evidence="4" id="KW-0479">Metal-binding</keyword>
<dbReference type="EC" id="2.3.1.286" evidence="1"/>
<keyword evidence="7" id="KW-1185">Reference proteome</keyword>
<accession>A0A4U8T9D6</accession>
<keyword evidence="4" id="KW-0862">Zinc</keyword>
<dbReference type="OrthoDB" id="9800582at2"/>
<evidence type="ECO:0000256" key="2">
    <source>
        <dbReference type="ARBA" id="ARBA00022679"/>
    </source>
</evidence>
<dbReference type="Pfam" id="PF02146">
    <property type="entry name" value="SIR2"/>
    <property type="match status" value="1"/>
</dbReference>
<dbReference type="InterPro" id="IPR026591">
    <property type="entry name" value="Sirtuin_cat_small_dom_sf"/>
</dbReference>
<feature type="binding site" evidence="4">
    <location>
        <position position="137"/>
    </location>
    <ligand>
        <name>Zn(2+)</name>
        <dbReference type="ChEBI" id="CHEBI:29105"/>
    </ligand>
</feature>
<gene>
    <name evidence="6" type="ORF">LS71_006375</name>
</gene>
<dbReference type="GO" id="GO:0046872">
    <property type="term" value="F:metal ion binding"/>
    <property type="evidence" value="ECO:0007669"/>
    <property type="project" value="UniProtKB-KW"/>
</dbReference>
<reference evidence="6 7" key="1">
    <citation type="journal article" date="2014" name="Genome Announc.">
        <title>Draft genome sequences of eight enterohepatic helicobacter species isolated from both laboratory and wild rodents.</title>
        <authorList>
            <person name="Sheh A."/>
            <person name="Shen Z."/>
            <person name="Fox J.G."/>
        </authorList>
    </citation>
    <scope>NUCLEOTIDE SEQUENCE [LARGE SCALE GENOMIC DNA]</scope>
    <source>
        <strain evidence="6 7">MIT 09-6949</strain>
    </source>
</reference>
<feature type="active site" description="Proton acceptor" evidence="4">
    <location>
        <position position="107"/>
    </location>
</feature>
<dbReference type="PANTHER" id="PTHR11085:SF10">
    <property type="entry name" value="NAD-DEPENDENT PROTEIN DEACYLASE SIRTUIN-5, MITOCHONDRIAL-RELATED"/>
    <property type="match status" value="1"/>
</dbReference>
<proteinExistence type="predicted"/>
<dbReference type="RefSeq" id="WP_034354246.1">
    <property type="nucleotide sequence ID" value="NZ_JRPR02000004.1"/>
</dbReference>
<dbReference type="PANTHER" id="PTHR11085">
    <property type="entry name" value="NAD-DEPENDENT PROTEIN DEACYLASE SIRTUIN-5, MITOCHONDRIAL-RELATED"/>
    <property type="match status" value="1"/>
</dbReference>
<dbReference type="InterPro" id="IPR050134">
    <property type="entry name" value="NAD-dep_sirtuin_deacylases"/>
</dbReference>
<dbReference type="AlphaFoldDB" id="A0A4U8T9D6"/>
<dbReference type="GO" id="GO:0070403">
    <property type="term" value="F:NAD+ binding"/>
    <property type="evidence" value="ECO:0007669"/>
    <property type="project" value="InterPro"/>
</dbReference>
<feature type="binding site" evidence="4">
    <location>
        <position position="118"/>
    </location>
    <ligand>
        <name>Zn(2+)</name>
        <dbReference type="ChEBI" id="CHEBI:29105"/>
    </ligand>
</feature>
<protein>
    <recommendedName>
        <fullName evidence="1">protein acetyllysine N-acetyltransferase</fullName>
        <ecNumber evidence="1">2.3.1.286</ecNumber>
    </recommendedName>
</protein>